<keyword evidence="1" id="KW-0175">Coiled coil</keyword>
<accession>A0A7C9BGB0</accession>
<dbReference type="InterPro" id="IPR036869">
    <property type="entry name" value="J_dom_sf"/>
</dbReference>
<sequence>MKQRLVYKKRATTKSKLQARYEKLLKDIGESQSLHHTLEQGLREVVPRIQSELRPLIGRRDELLRSRLLRLDELADELGIGKYDRPWFDGYMADQASELLKKNGYGDEILKELFEKYAGEPLLSDEKNLAPIARQLKDELGIDMDLREMVDKGVDTFVKEHSEEIRKKMLEKWETGQAEDLKNFEPDAPLQVDKQQQALLQDARAIYLRLVKKYHPDRETDEAAKIQKTELIQRVTKAYQENDFLALLKLQIEYLEEEEADAFWLAEDMLKRYNKILQKQLNEIRKEVDFLKHSSMGLREEFFDQTHAFSERKFKNFKKKLRAEITMIQADLNDSRKHQKSWFKDWTPEIKAYQQDARLQNASPQPFDI</sequence>
<dbReference type="Proteomes" id="UP000479293">
    <property type="component" value="Unassembled WGS sequence"/>
</dbReference>
<proteinExistence type="predicted"/>
<gene>
    <name evidence="2" type="ORF">GBK04_08370</name>
</gene>
<evidence type="ECO:0008006" key="4">
    <source>
        <dbReference type="Google" id="ProtNLM"/>
    </source>
</evidence>
<dbReference type="EMBL" id="WHLY01000002">
    <property type="protein sequence ID" value="MPR33374.1"/>
    <property type="molecule type" value="Genomic_DNA"/>
</dbReference>
<dbReference type="Gene3D" id="1.10.287.110">
    <property type="entry name" value="DnaJ domain"/>
    <property type="match status" value="1"/>
</dbReference>
<name>A0A7C9BGB0_9BACT</name>
<comment type="caution">
    <text evidence="2">The sequence shown here is derived from an EMBL/GenBank/DDBJ whole genome shotgun (WGS) entry which is preliminary data.</text>
</comment>
<evidence type="ECO:0000313" key="2">
    <source>
        <dbReference type="EMBL" id="MPR33374.1"/>
    </source>
</evidence>
<reference evidence="2 3" key="1">
    <citation type="submission" date="2019-10" db="EMBL/GenBank/DDBJ databases">
        <title>Draft Genome Sequence of Cytophagaceae sp. SJW1-29.</title>
        <authorList>
            <person name="Choi A."/>
        </authorList>
    </citation>
    <scope>NUCLEOTIDE SEQUENCE [LARGE SCALE GENOMIC DNA]</scope>
    <source>
        <strain evidence="2 3">SJW1-29</strain>
    </source>
</reference>
<dbReference type="AlphaFoldDB" id="A0A7C9BGB0"/>
<protein>
    <recommendedName>
        <fullName evidence="4">J domain-containing protein</fullName>
    </recommendedName>
</protein>
<dbReference type="RefSeq" id="WP_152758568.1">
    <property type="nucleotide sequence ID" value="NZ_WHLY01000002.1"/>
</dbReference>
<dbReference type="SUPFAM" id="SSF46565">
    <property type="entry name" value="Chaperone J-domain"/>
    <property type="match status" value="1"/>
</dbReference>
<organism evidence="2 3">
    <name type="scientific">Salmonirosea aquatica</name>
    <dbReference type="NCBI Taxonomy" id="2654236"/>
    <lineage>
        <taxon>Bacteria</taxon>
        <taxon>Pseudomonadati</taxon>
        <taxon>Bacteroidota</taxon>
        <taxon>Cytophagia</taxon>
        <taxon>Cytophagales</taxon>
        <taxon>Spirosomataceae</taxon>
        <taxon>Salmonirosea</taxon>
    </lineage>
</organism>
<keyword evidence="3" id="KW-1185">Reference proteome</keyword>
<evidence type="ECO:0000256" key="1">
    <source>
        <dbReference type="SAM" id="Coils"/>
    </source>
</evidence>
<evidence type="ECO:0000313" key="3">
    <source>
        <dbReference type="Proteomes" id="UP000479293"/>
    </source>
</evidence>
<feature type="coiled-coil region" evidence="1">
    <location>
        <begin position="274"/>
        <end position="301"/>
    </location>
</feature>